<proteinExistence type="predicted"/>
<reference evidence="2" key="1">
    <citation type="journal article" date="2023" name="G3 (Bethesda)">
        <title>Genome assembly and association tests identify interacting loci associated with vigor, precocity, and sex in interspecific pistachio rootstocks.</title>
        <authorList>
            <person name="Palmer W."/>
            <person name="Jacygrad E."/>
            <person name="Sagayaradj S."/>
            <person name="Cavanaugh K."/>
            <person name="Han R."/>
            <person name="Bertier L."/>
            <person name="Beede B."/>
            <person name="Kafkas S."/>
            <person name="Golino D."/>
            <person name="Preece J."/>
            <person name="Michelmore R."/>
        </authorList>
    </citation>
    <scope>NUCLEOTIDE SEQUENCE [LARGE SCALE GENOMIC DNA]</scope>
</reference>
<gene>
    <name evidence="1" type="ORF">Patl1_04962</name>
</gene>
<dbReference type="Proteomes" id="UP001164250">
    <property type="component" value="Chromosome 3"/>
</dbReference>
<organism evidence="1 2">
    <name type="scientific">Pistacia atlantica</name>
    <dbReference type="NCBI Taxonomy" id="434234"/>
    <lineage>
        <taxon>Eukaryota</taxon>
        <taxon>Viridiplantae</taxon>
        <taxon>Streptophyta</taxon>
        <taxon>Embryophyta</taxon>
        <taxon>Tracheophyta</taxon>
        <taxon>Spermatophyta</taxon>
        <taxon>Magnoliopsida</taxon>
        <taxon>eudicotyledons</taxon>
        <taxon>Gunneridae</taxon>
        <taxon>Pentapetalae</taxon>
        <taxon>rosids</taxon>
        <taxon>malvids</taxon>
        <taxon>Sapindales</taxon>
        <taxon>Anacardiaceae</taxon>
        <taxon>Pistacia</taxon>
    </lineage>
</organism>
<evidence type="ECO:0000313" key="1">
    <source>
        <dbReference type="EMBL" id="KAJ0101801.1"/>
    </source>
</evidence>
<comment type="caution">
    <text evidence="1">The sequence shown here is derived from an EMBL/GenBank/DDBJ whole genome shotgun (WGS) entry which is preliminary data.</text>
</comment>
<dbReference type="EMBL" id="CM047899">
    <property type="protein sequence ID" value="KAJ0101801.1"/>
    <property type="molecule type" value="Genomic_DNA"/>
</dbReference>
<name>A0ACC1BRY9_9ROSI</name>
<accession>A0ACC1BRY9</accession>
<evidence type="ECO:0000313" key="2">
    <source>
        <dbReference type="Proteomes" id="UP001164250"/>
    </source>
</evidence>
<protein>
    <submittedName>
        <fullName evidence="1">Uncharacterized protein</fullName>
    </submittedName>
</protein>
<keyword evidence="2" id="KW-1185">Reference proteome</keyword>
<sequence>MFLVFQNWPRRLWKLSLPDIYVQNKTPLISDADLISEIPVINMQKLISEESMDSELNKLHFACKEWGFFQLVNHGVSSSILEKVKKEIQEFFNLNMEEKKRYWQYPGRSRRIWASFCCV</sequence>